<organism evidence="2 3">
    <name type="scientific">Campylobacter ureolyticus</name>
    <dbReference type="NCBI Taxonomy" id="827"/>
    <lineage>
        <taxon>Bacteria</taxon>
        <taxon>Pseudomonadati</taxon>
        <taxon>Campylobacterota</taxon>
        <taxon>Epsilonproteobacteria</taxon>
        <taxon>Campylobacterales</taxon>
        <taxon>Campylobacteraceae</taxon>
        <taxon>Campylobacter</taxon>
    </lineage>
</organism>
<dbReference type="Proteomes" id="UP001075461">
    <property type="component" value="Unassembled WGS sequence"/>
</dbReference>
<evidence type="ECO:0000313" key="2">
    <source>
        <dbReference type="EMBL" id="MCZ6161046.1"/>
    </source>
</evidence>
<proteinExistence type="predicted"/>
<gene>
    <name evidence="2" type="ORF">O6B92_01610</name>
</gene>
<comment type="caution">
    <text evidence="2">The sequence shown here is derived from an EMBL/GenBank/DDBJ whole genome shotgun (WGS) entry which is preliminary data.</text>
</comment>
<accession>A0A9Q4KNV6</accession>
<protein>
    <submittedName>
        <fullName evidence="2">Uncharacterized protein</fullName>
    </submittedName>
</protein>
<keyword evidence="1" id="KW-0472">Membrane</keyword>
<feature type="transmembrane region" description="Helical" evidence="1">
    <location>
        <begin position="20"/>
        <end position="40"/>
    </location>
</feature>
<reference evidence="2" key="1">
    <citation type="submission" date="2022-12" db="EMBL/GenBank/DDBJ databases">
        <title>Species Delineation and Comparative Genomics within the Campylobacter ureolyticus Complex.</title>
        <authorList>
            <person name="Maki J."/>
            <person name="Howard M."/>
            <person name="Connelly S."/>
            <person name="Hardy D.J."/>
            <person name="Cameron A."/>
        </authorList>
    </citation>
    <scope>NUCLEOTIDE SEQUENCE</scope>
    <source>
        <strain evidence="2">URMC_786</strain>
    </source>
</reference>
<dbReference type="RefSeq" id="WP_269479536.1">
    <property type="nucleotide sequence ID" value="NZ_JAPXGP010000001.1"/>
</dbReference>
<keyword evidence="1" id="KW-1133">Transmembrane helix</keyword>
<keyword evidence="1" id="KW-0812">Transmembrane</keyword>
<name>A0A9Q4KNV6_9BACT</name>
<sequence>MNSMQILEITGLSVDKYNEMMALSGILCGFILTFTLLLFISQIK</sequence>
<dbReference type="EMBL" id="JAPXGP010000001">
    <property type="protein sequence ID" value="MCZ6161046.1"/>
    <property type="molecule type" value="Genomic_DNA"/>
</dbReference>
<evidence type="ECO:0000313" key="3">
    <source>
        <dbReference type="Proteomes" id="UP001075461"/>
    </source>
</evidence>
<dbReference type="AlphaFoldDB" id="A0A9Q4KNV6"/>
<evidence type="ECO:0000256" key="1">
    <source>
        <dbReference type="SAM" id="Phobius"/>
    </source>
</evidence>